<name>A0A3M7RP67_BRAPC</name>
<protein>
    <submittedName>
        <fullName evidence="1">Uncharacterized protein</fullName>
    </submittedName>
</protein>
<dbReference type="EMBL" id="REGN01002937">
    <property type="protein sequence ID" value="RNA25363.1"/>
    <property type="molecule type" value="Genomic_DNA"/>
</dbReference>
<sequence length="92" mass="11021">MINLKNKYILIFKIIGDDPRFHSKLNPSYQLQTQNYLVDLSFPHRVHLHHFLAGSHHRLGRKQFDLNFHLVNKPIFLKWARDIALMISLLNY</sequence>
<proteinExistence type="predicted"/>
<organism evidence="1 2">
    <name type="scientific">Brachionus plicatilis</name>
    <name type="common">Marine rotifer</name>
    <name type="synonym">Brachionus muelleri</name>
    <dbReference type="NCBI Taxonomy" id="10195"/>
    <lineage>
        <taxon>Eukaryota</taxon>
        <taxon>Metazoa</taxon>
        <taxon>Spiralia</taxon>
        <taxon>Gnathifera</taxon>
        <taxon>Rotifera</taxon>
        <taxon>Eurotatoria</taxon>
        <taxon>Monogononta</taxon>
        <taxon>Pseudotrocha</taxon>
        <taxon>Ploima</taxon>
        <taxon>Brachionidae</taxon>
        <taxon>Brachionus</taxon>
    </lineage>
</organism>
<evidence type="ECO:0000313" key="2">
    <source>
        <dbReference type="Proteomes" id="UP000276133"/>
    </source>
</evidence>
<gene>
    <name evidence="1" type="ORF">BpHYR1_016159</name>
</gene>
<comment type="caution">
    <text evidence="1">The sequence shown here is derived from an EMBL/GenBank/DDBJ whole genome shotgun (WGS) entry which is preliminary data.</text>
</comment>
<accession>A0A3M7RP67</accession>
<dbReference type="Proteomes" id="UP000276133">
    <property type="component" value="Unassembled WGS sequence"/>
</dbReference>
<evidence type="ECO:0000313" key="1">
    <source>
        <dbReference type="EMBL" id="RNA25363.1"/>
    </source>
</evidence>
<dbReference type="AlphaFoldDB" id="A0A3M7RP67"/>
<keyword evidence="2" id="KW-1185">Reference proteome</keyword>
<reference evidence="1 2" key="1">
    <citation type="journal article" date="2018" name="Sci. Rep.">
        <title>Genomic signatures of local adaptation to the degree of environmental predictability in rotifers.</title>
        <authorList>
            <person name="Franch-Gras L."/>
            <person name="Hahn C."/>
            <person name="Garcia-Roger E.M."/>
            <person name="Carmona M.J."/>
            <person name="Serra M."/>
            <person name="Gomez A."/>
        </authorList>
    </citation>
    <scope>NUCLEOTIDE SEQUENCE [LARGE SCALE GENOMIC DNA]</scope>
    <source>
        <strain evidence="1">HYR1</strain>
    </source>
</reference>